<sequence length="62" mass="7112">MSDYYYIDDKESDFGYIPVLGDDFVAAILSIAKRRGVKITDEMILNEIFHKKKKGIKKAKGK</sequence>
<name>A0A1F5MGK9_9BACT</name>
<dbReference type="Proteomes" id="UP000178859">
    <property type="component" value="Unassembled WGS sequence"/>
</dbReference>
<reference evidence="1 2" key="1">
    <citation type="journal article" date="2016" name="Nat. Commun.">
        <title>Thousands of microbial genomes shed light on interconnected biogeochemical processes in an aquifer system.</title>
        <authorList>
            <person name="Anantharaman K."/>
            <person name="Brown C.T."/>
            <person name="Hug L.A."/>
            <person name="Sharon I."/>
            <person name="Castelle C.J."/>
            <person name="Probst A.J."/>
            <person name="Thomas B.C."/>
            <person name="Singh A."/>
            <person name="Wilkins M.J."/>
            <person name="Karaoz U."/>
            <person name="Brodie E.L."/>
            <person name="Williams K.H."/>
            <person name="Hubbard S.S."/>
            <person name="Banfield J.F."/>
        </authorList>
    </citation>
    <scope>NUCLEOTIDE SEQUENCE [LARGE SCALE GENOMIC DNA]</scope>
</reference>
<comment type="caution">
    <text evidence="1">The sequence shown here is derived from an EMBL/GenBank/DDBJ whole genome shotgun (WGS) entry which is preliminary data.</text>
</comment>
<proteinExistence type="predicted"/>
<dbReference type="AlphaFoldDB" id="A0A1F5MGK9"/>
<accession>A0A1F5MGK9</accession>
<evidence type="ECO:0000313" key="1">
    <source>
        <dbReference type="EMBL" id="OGE64430.1"/>
    </source>
</evidence>
<evidence type="ECO:0000313" key="2">
    <source>
        <dbReference type="Proteomes" id="UP000178859"/>
    </source>
</evidence>
<dbReference type="EMBL" id="MFDT01000063">
    <property type="protein sequence ID" value="OGE64430.1"/>
    <property type="molecule type" value="Genomic_DNA"/>
</dbReference>
<organism evidence="1 2">
    <name type="scientific">Candidatus Daviesbacteria bacterium RIFCSPLOWO2_02_FULL_36_7</name>
    <dbReference type="NCBI Taxonomy" id="1797792"/>
    <lineage>
        <taxon>Bacteria</taxon>
        <taxon>Candidatus Daviesiibacteriota</taxon>
    </lineage>
</organism>
<gene>
    <name evidence="1" type="ORF">A3I48_00470</name>
</gene>
<protein>
    <submittedName>
        <fullName evidence="1">Uncharacterized protein</fullName>
    </submittedName>
</protein>